<comment type="function">
    <text evidence="9">This protein specifically catalyzes the removal of signal peptides from prolipoproteins.</text>
</comment>
<evidence type="ECO:0000256" key="1">
    <source>
        <dbReference type="ARBA" id="ARBA00006139"/>
    </source>
</evidence>
<feature type="region of interest" description="Disordered" evidence="11">
    <location>
        <begin position="192"/>
        <end position="225"/>
    </location>
</feature>
<evidence type="ECO:0000256" key="2">
    <source>
        <dbReference type="ARBA" id="ARBA00022475"/>
    </source>
</evidence>
<name>A0A0K1EJ82_CHOCO</name>
<keyword evidence="6 9" id="KW-0378">Hydrolase</keyword>
<evidence type="ECO:0000256" key="6">
    <source>
        <dbReference type="ARBA" id="ARBA00022801"/>
    </source>
</evidence>
<evidence type="ECO:0000256" key="10">
    <source>
        <dbReference type="RuleBase" id="RU004181"/>
    </source>
</evidence>
<gene>
    <name evidence="9" type="primary">lspA</name>
    <name evidence="12" type="ORF">CMC5_050820</name>
</gene>
<feature type="active site" evidence="9">
    <location>
        <position position="149"/>
    </location>
</feature>
<feature type="transmembrane region" description="Helical" evidence="9">
    <location>
        <begin position="164"/>
        <end position="184"/>
    </location>
</feature>
<proteinExistence type="inferred from homology"/>
<comment type="subcellular location">
    <subcellularLocation>
        <location evidence="9">Cell membrane</location>
        <topology evidence="9">Multi-pass membrane protein</topology>
    </subcellularLocation>
</comment>
<keyword evidence="3 9" id="KW-0645">Protease</keyword>
<dbReference type="EMBL" id="CP012159">
    <property type="protein sequence ID" value="AKT40925.1"/>
    <property type="molecule type" value="Genomic_DNA"/>
</dbReference>
<keyword evidence="4 9" id="KW-0812">Transmembrane</keyword>
<dbReference type="PRINTS" id="PR00781">
    <property type="entry name" value="LIPOSIGPTASE"/>
</dbReference>
<dbReference type="STRING" id="52.CMC5_050820"/>
<feature type="transmembrane region" description="Helical" evidence="9">
    <location>
        <begin position="97"/>
        <end position="114"/>
    </location>
</feature>
<feature type="compositionally biased region" description="Basic and acidic residues" evidence="11">
    <location>
        <begin position="1"/>
        <end position="12"/>
    </location>
</feature>
<dbReference type="AlphaFoldDB" id="A0A0K1EJ82"/>
<organism evidence="12 13">
    <name type="scientific">Chondromyces crocatus</name>
    <dbReference type="NCBI Taxonomy" id="52"/>
    <lineage>
        <taxon>Bacteria</taxon>
        <taxon>Pseudomonadati</taxon>
        <taxon>Myxococcota</taxon>
        <taxon>Polyangia</taxon>
        <taxon>Polyangiales</taxon>
        <taxon>Polyangiaceae</taxon>
        <taxon>Chondromyces</taxon>
    </lineage>
</organism>
<dbReference type="PANTHER" id="PTHR33695">
    <property type="entry name" value="LIPOPROTEIN SIGNAL PEPTIDASE"/>
    <property type="match status" value="1"/>
</dbReference>
<dbReference type="UniPathway" id="UPA00665"/>
<evidence type="ECO:0000256" key="7">
    <source>
        <dbReference type="ARBA" id="ARBA00022989"/>
    </source>
</evidence>
<dbReference type="InterPro" id="IPR001872">
    <property type="entry name" value="Peptidase_A8"/>
</dbReference>
<evidence type="ECO:0000256" key="11">
    <source>
        <dbReference type="SAM" id="MobiDB-lite"/>
    </source>
</evidence>
<dbReference type="Proteomes" id="UP000067626">
    <property type="component" value="Chromosome"/>
</dbReference>
<feature type="active site" evidence="9">
    <location>
        <position position="168"/>
    </location>
</feature>
<evidence type="ECO:0000256" key="9">
    <source>
        <dbReference type="HAMAP-Rule" id="MF_00161"/>
    </source>
</evidence>
<keyword evidence="8 9" id="KW-0472">Membrane</keyword>
<dbReference type="GO" id="GO:0005886">
    <property type="term" value="C:plasma membrane"/>
    <property type="evidence" value="ECO:0007669"/>
    <property type="project" value="UniProtKB-SubCell"/>
</dbReference>
<evidence type="ECO:0000256" key="8">
    <source>
        <dbReference type="ARBA" id="ARBA00023136"/>
    </source>
</evidence>
<keyword evidence="2 9" id="KW-1003">Cell membrane</keyword>
<evidence type="ECO:0000256" key="3">
    <source>
        <dbReference type="ARBA" id="ARBA00022670"/>
    </source>
</evidence>
<evidence type="ECO:0000256" key="5">
    <source>
        <dbReference type="ARBA" id="ARBA00022750"/>
    </source>
</evidence>
<feature type="transmembrane region" description="Helical" evidence="9">
    <location>
        <begin position="27"/>
        <end position="45"/>
    </location>
</feature>
<keyword evidence="5 9" id="KW-0064">Aspartyl protease</keyword>
<dbReference type="GO" id="GO:0006508">
    <property type="term" value="P:proteolysis"/>
    <property type="evidence" value="ECO:0007669"/>
    <property type="project" value="UniProtKB-KW"/>
</dbReference>
<comment type="pathway">
    <text evidence="9">Protein modification; lipoprotein biosynthesis (signal peptide cleavage).</text>
</comment>
<dbReference type="NCBIfam" id="TIGR00077">
    <property type="entry name" value="lspA"/>
    <property type="match status" value="1"/>
</dbReference>
<feature type="compositionally biased region" description="Low complexity" evidence="11">
    <location>
        <begin position="204"/>
        <end position="216"/>
    </location>
</feature>
<comment type="similarity">
    <text evidence="1 9 10">Belongs to the peptidase A8 family.</text>
</comment>
<comment type="caution">
    <text evidence="9">Lacks conserved residue(s) required for the propagation of feature annotation.</text>
</comment>
<dbReference type="Pfam" id="PF01252">
    <property type="entry name" value="Peptidase_A8"/>
    <property type="match status" value="1"/>
</dbReference>
<accession>A0A0K1EJ82</accession>
<dbReference type="EC" id="3.4.23.36" evidence="9"/>
<keyword evidence="7 9" id="KW-1133">Transmembrane helix</keyword>
<evidence type="ECO:0000313" key="13">
    <source>
        <dbReference type="Proteomes" id="UP000067626"/>
    </source>
</evidence>
<dbReference type="PATRIC" id="fig|52.7.peg.5622"/>
<evidence type="ECO:0000256" key="4">
    <source>
        <dbReference type="ARBA" id="ARBA00022692"/>
    </source>
</evidence>
<reference evidence="12 13" key="1">
    <citation type="submission" date="2015-07" db="EMBL/GenBank/DDBJ databases">
        <title>Genome analysis of myxobacterium Chondromyces crocatus Cm c5 reveals a high potential for natural compound synthesis and the genetic basis for the loss of fruiting body formation.</title>
        <authorList>
            <person name="Zaburannyi N."/>
            <person name="Bunk B."/>
            <person name="Maier J."/>
            <person name="Overmann J."/>
            <person name="Mueller R."/>
        </authorList>
    </citation>
    <scope>NUCLEOTIDE SEQUENCE [LARGE SCALE GENOMIC DNA]</scope>
    <source>
        <strain evidence="12 13">Cm c5</strain>
    </source>
</reference>
<dbReference type="PANTHER" id="PTHR33695:SF1">
    <property type="entry name" value="LIPOPROTEIN SIGNAL PEPTIDASE"/>
    <property type="match status" value="1"/>
</dbReference>
<dbReference type="GO" id="GO:0004190">
    <property type="term" value="F:aspartic-type endopeptidase activity"/>
    <property type="evidence" value="ECO:0007669"/>
    <property type="project" value="UniProtKB-UniRule"/>
</dbReference>
<comment type="catalytic activity">
    <reaction evidence="9">
        <text>Release of signal peptides from bacterial membrane prolipoproteins. Hydrolyzes -Xaa-Yaa-Zaa-|-(S,diacylglyceryl)Cys-, in which Xaa is hydrophobic (preferably Leu), and Yaa (Ala or Ser) and Zaa (Gly or Ala) have small, neutral side chains.</text>
        <dbReference type="EC" id="3.4.23.36"/>
    </reaction>
</comment>
<dbReference type="OrthoDB" id="9810259at2"/>
<keyword evidence="13" id="KW-1185">Reference proteome</keyword>
<sequence length="225" mass="24600">MSDDATPREPQKADAGGATRPAPRHPGYLFLIILSAVTLVADLGTKEWARFRLGPPRPFVERKIEVLKGHFNLIYAENPGGAFGLLQDEHESLRRPFFVLISVAAVAFIVSLYRKTEPWQWTLKWGLPLVLGGALGNLADRIRHGIVVDFIQIHVTKTYTWPTFNVADIAIVVGVALMFIDMFIARKHRTTETSAQATEPRADAPGAPGAPAGVAVEQKPSADEG</sequence>
<feature type="region of interest" description="Disordered" evidence="11">
    <location>
        <begin position="1"/>
        <end position="21"/>
    </location>
</feature>
<evidence type="ECO:0000313" key="12">
    <source>
        <dbReference type="EMBL" id="AKT40925.1"/>
    </source>
</evidence>
<dbReference type="KEGG" id="ccro:CMC5_050820"/>
<dbReference type="HAMAP" id="MF_00161">
    <property type="entry name" value="LspA"/>
    <property type="match status" value="1"/>
</dbReference>
<protein>
    <recommendedName>
        <fullName evidence="9">Lipoprotein signal peptidase</fullName>
        <ecNumber evidence="9">3.4.23.36</ecNumber>
    </recommendedName>
    <alternativeName>
        <fullName evidence="9">Prolipoprotein signal peptidase</fullName>
    </alternativeName>
    <alternativeName>
        <fullName evidence="9">Signal peptidase II</fullName>
        <shortName evidence="9">SPase II</shortName>
    </alternativeName>
</protein>
<dbReference type="RefSeq" id="WP_063796345.1">
    <property type="nucleotide sequence ID" value="NZ_CP012159.1"/>
</dbReference>